<reference evidence="3 4" key="1">
    <citation type="journal article" date="2015" name="Genome Announc.">
        <title>Draft Genome Sequence of the Thermophile Thermus filiformis ATCC 43280, Producer of Carotenoid-(Di)glucoside-Branched Fatty Acid (Di)esters and Source of Hyperthermostable Enzymes of Biotechnological Interest.</title>
        <authorList>
            <person name="Mandelli F."/>
            <person name="Oliveira Ramires B."/>
            <person name="Couger M.B."/>
            <person name="Paixao D.A."/>
            <person name="Camilo C.M."/>
            <person name="Polikarpov I."/>
            <person name="Prade R."/>
            <person name="Riano-Pachon D.M."/>
            <person name="Squina F.M."/>
        </authorList>
    </citation>
    <scope>NUCLEOTIDE SEQUENCE [LARGE SCALE GENOMIC DNA]</scope>
    <source>
        <strain evidence="3 4">ATCC 43280</strain>
    </source>
</reference>
<keyword evidence="1" id="KW-1133">Transmembrane helix</keyword>
<dbReference type="InterPro" id="IPR012334">
    <property type="entry name" value="Pectin_lyas_fold"/>
</dbReference>
<sequence length="399" mass="43756">MLVPVRLFLLPFLGLALAGQVLEGPLVLSTPNAVLKDAVVVGRKEGSVLLLKAPGIRLENVRVEGVGEKDDFFEPDAALWMEGCHGCQVRGLEVQTPSAALRIEASRDVRVEGVRARGEGRAPGILAYNTPRLLVRDSRLEGFLDGVYLELAPEAQVLENQVEGSFRYGLHLMFTYRARVEGNRLRANRAGSAVMHGAENRVLRNVFEAQRGPLASGLLVQGETGGEFAQNVFRENTVGLFLLSSQGGLYRENLFLRNGFAILVQKDRSGENRAEFLANRFLGNLYDLAVDDPNPRLAFRENAFDRALPLDLDKDGRGDLPYLPATGFALWVSRHPPLSLFAESPAVLLWQEAERLVPGLRLSLADPAPLPLGRPGGRPEVGMLALGLVFLGGALWWRR</sequence>
<keyword evidence="1" id="KW-0472">Membrane</keyword>
<dbReference type="InterPro" id="IPR007742">
    <property type="entry name" value="NosD_dom"/>
</dbReference>
<evidence type="ECO:0000313" key="4">
    <source>
        <dbReference type="Proteomes" id="UP000030364"/>
    </source>
</evidence>
<evidence type="ECO:0000259" key="2">
    <source>
        <dbReference type="Pfam" id="PF05048"/>
    </source>
</evidence>
<keyword evidence="1" id="KW-0812">Transmembrane</keyword>
<proteinExistence type="predicted"/>
<gene>
    <name evidence="3" type="ORF">THFILI_07720</name>
</gene>
<dbReference type="AlphaFoldDB" id="A0A0A2WXN5"/>
<accession>A0A0A2WXN5</accession>
<feature type="domain" description="Periplasmic copper-binding protein NosD beta helix" evidence="2">
    <location>
        <begin position="123"/>
        <end position="293"/>
    </location>
</feature>
<dbReference type="InterPro" id="IPR011050">
    <property type="entry name" value="Pectin_lyase_fold/virulence"/>
</dbReference>
<protein>
    <recommendedName>
        <fullName evidence="2">Periplasmic copper-binding protein NosD beta helix domain-containing protein</fullName>
    </recommendedName>
</protein>
<dbReference type="STRING" id="276.THFILI_07720"/>
<evidence type="ECO:0000256" key="1">
    <source>
        <dbReference type="SAM" id="Phobius"/>
    </source>
</evidence>
<organism evidence="3 4">
    <name type="scientific">Thermus filiformis</name>
    <dbReference type="NCBI Taxonomy" id="276"/>
    <lineage>
        <taxon>Bacteria</taxon>
        <taxon>Thermotogati</taxon>
        <taxon>Deinococcota</taxon>
        <taxon>Deinococci</taxon>
        <taxon>Thermales</taxon>
        <taxon>Thermaceae</taxon>
        <taxon>Thermus</taxon>
    </lineage>
</organism>
<keyword evidence="4" id="KW-1185">Reference proteome</keyword>
<dbReference type="EMBL" id="JPSL02000039">
    <property type="protein sequence ID" value="KGQ23055.2"/>
    <property type="molecule type" value="Genomic_DNA"/>
</dbReference>
<comment type="caution">
    <text evidence="3">The sequence shown here is derived from an EMBL/GenBank/DDBJ whole genome shotgun (WGS) entry which is preliminary data.</text>
</comment>
<evidence type="ECO:0000313" key="3">
    <source>
        <dbReference type="EMBL" id="KGQ23055.2"/>
    </source>
</evidence>
<name>A0A0A2WXN5_THEFI</name>
<feature type="transmembrane region" description="Helical" evidence="1">
    <location>
        <begin position="381"/>
        <end position="397"/>
    </location>
</feature>
<dbReference type="SUPFAM" id="SSF51126">
    <property type="entry name" value="Pectin lyase-like"/>
    <property type="match status" value="1"/>
</dbReference>
<dbReference type="Gene3D" id="2.160.20.10">
    <property type="entry name" value="Single-stranded right-handed beta-helix, Pectin lyase-like"/>
    <property type="match status" value="1"/>
</dbReference>
<dbReference type="Proteomes" id="UP000030364">
    <property type="component" value="Unassembled WGS sequence"/>
</dbReference>
<dbReference type="Pfam" id="PF05048">
    <property type="entry name" value="NosD"/>
    <property type="match status" value="1"/>
</dbReference>